<organism evidence="2 3">
    <name type="scientific">Duganella zoogloeoides</name>
    <dbReference type="NCBI Taxonomy" id="75659"/>
    <lineage>
        <taxon>Bacteria</taxon>
        <taxon>Pseudomonadati</taxon>
        <taxon>Pseudomonadota</taxon>
        <taxon>Betaproteobacteria</taxon>
        <taxon>Burkholderiales</taxon>
        <taxon>Oxalobacteraceae</taxon>
        <taxon>Telluria group</taxon>
        <taxon>Duganella</taxon>
    </lineage>
</organism>
<keyword evidence="1" id="KW-1133">Transmembrane helix</keyword>
<dbReference type="PANTHER" id="PTHR34219:SF6">
    <property type="entry name" value="BLR3280 PROTEIN"/>
    <property type="match status" value="1"/>
</dbReference>
<reference evidence="2 3" key="1">
    <citation type="submission" date="2023-11" db="EMBL/GenBank/DDBJ databases">
        <title>MicrobeMod: A computational toolkit for identifying prokaryotic methylation and restriction-modification with nanopore sequencing.</title>
        <authorList>
            <person name="Crits-Christoph A."/>
            <person name="Kang S.C."/>
            <person name="Lee H."/>
            <person name="Ostrov N."/>
        </authorList>
    </citation>
    <scope>NUCLEOTIDE SEQUENCE [LARGE SCALE GENOMIC DNA]</scope>
    <source>
        <strain evidence="2 3">ATCC 25935</strain>
    </source>
</reference>
<sequence>MKQALLFVHKWLGVALALLFLVWFASGIVLYFVPFPSLTPTERLAGLPPLVLDHRAVEPLTGLPAPALDDRPAEQLAGLPATAVDNRCCLTASAAAARAGLRAAEARLGMHADMPVWRLLRTAPDKRWIAVDASTGALLPDLSTAQAMAVAEAFSGRRAIYAEALERDQWTVAQGFNPYRPLVRVELDGDDGLELYVSPGAAEVVGATRRAERAWNWVGAIPHWIYFTELRRWPERWHNVVVWLSLPGVLLAATGLIIGVWQLFLNRSRWIPYRVFWMRWHHILGLAVGVVTLTWIFSGLMSMNPFSVFSPRGATADEQRRWSGQEVAAQLSPAAALRLAAPLQVRELETLRFDGQAWYRLRGVDGSVLVRADGVATVDSVVAASHSVATDGAAAAGGITAADDVDETAATASDAAVIAALPAADISAALGRLRAEAPVTLSRLTAYDELYYARGNQPANRQNRPLPVWRAAWADGVVVYADPASARIVLRAEHSNRWQRLLYNGLHSFDFAPLLARPWLRDSLVVLLSLLGVAMSVTACVVAWRVFVPRKRRR</sequence>
<accession>A0ABZ0Y3L9</accession>
<keyword evidence="1" id="KW-0812">Transmembrane</keyword>
<dbReference type="RefSeq" id="WP_019920649.1">
    <property type="nucleotide sequence ID" value="NZ_CP140152.1"/>
</dbReference>
<dbReference type="InterPro" id="IPR005625">
    <property type="entry name" value="PepSY-ass_TM"/>
</dbReference>
<name>A0ABZ0Y3L9_9BURK</name>
<dbReference type="PANTHER" id="PTHR34219">
    <property type="entry name" value="IRON-REGULATED INNER MEMBRANE PROTEIN-RELATED"/>
    <property type="match status" value="1"/>
</dbReference>
<proteinExistence type="predicted"/>
<feature type="transmembrane region" description="Helical" evidence="1">
    <location>
        <begin position="283"/>
        <end position="303"/>
    </location>
</feature>
<evidence type="ECO:0000256" key="1">
    <source>
        <dbReference type="SAM" id="Phobius"/>
    </source>
</evidence>
<evidence type="ECO:0000313" key="3">
    <source>
        <dbReference type="Proteomes" id="UP001326110"/>
    </source>
</evidence>
<protein>
    <submittedName>
        <fullName evidence="2">PepSY domain-containing protein</fullName>
    </submittedName>
</protein>
<dbReference type="Proteomes" id="UP001326110">
    <property type="component" value="Chromosome"/>
</dbReference>
<dbReference type="GeneID" id="43162512"/>
<feature type="transmembrane region" description="Helical" evidence="1">
    <location>
        <begin position="526"/>
        <end position="548"/>
    </location>
</feature>
<feature type="transmembrane region" description="Helical" evidence="1">
    <location>
        <begin position="12"/>
        <end position="33"/>
    </location>
</feature>
<feature type="transmembrane region" description="Helical" evidence="1">
    <location>
        <begin position="240"/>
        <end position="263"/>
    </location>
</feature>
<evidence type="ECO:0000313" key="2">
    <source>
        <dbReference type="EMBL" id="WQH06643.1"/>
    </source>
</evidence>
<dbReference type="EMBL" id="CP140152">
    <property type="protein sequence ID" value="WQH06643.1"/>
    <property type="molecule type" value="Genomic_DNA"/>
</dbReference>
<keyword evidence="1" id="KW-0472">Membrane</keyword>
<gene>
    <name evidence="2" type="ORF">SR858_10070</name>
</gene>
<keyword evidence="3" id="KW-1185">Reference proteome</keyword>